<protein>
    <submittedName>
        <fullName evidence="2">Uncharacterized protein</fullName>
    </submittedName>
</protein>
<keyword evidence="3" id="KW-1185">Reference proteome</keyword>
<feature type="transmembrane region" description="Helical" evidence="1">
    <location>
        <begin position="21"/>
        <end position="54"/>
    </location>
</feature>
<sequence>MDSFIKQKNNNRKVLSRKTWVAYAEPCIAVVMGLIVGLIFTFWLSFIPFLYAIYKVIEIPSYELFFDEKGVWLYSGAFPWNQGVRGVKWRDLDVATFYPNFFSWAMKSYTLDISHRYTKKSEINESYMSLGVEAIEQINLMHQQMIDEGIS</sequence>
<evidence type="ECO:0000313" key="2">
    <source>
        <dbReference type="EMBL" id="MCP3429579.1"/>
    </source>
</evidence>
<dbReference type="Proteomes" id="UP001165413">
    <property type="component" value="Unassembled WGS sequence"/>
</dbReference>
<name>A0AA42BMG1_9ALTE</name>
<proteinExistence type="predicted"/>
<comment type="caution">
    <text evidence="2">The sequence shown here is derived from an EMBL/GenBank/DDBJ whole genome shotgun (WGS) entry which is preliminary data.</text>
</comment>
<organism evidence="2 3">
    <name type="scientific">Opacimonas viscosa</name>
    <dbReference type="NCBI Taxonomy" id="2961944"/>
    <lineage>
        <taxon>Bacteria</taxon>
        <taxon>Pseudomonadati</taxon>
        <taxon>Pseudomonadota</taxon>
        <taxon>Gammaproteobacteria</taxon>
        <taxon>Alteromonadales</taxon>
        <taxon>Alteromonadaceae</taxon>
        <taxon>Opacimonas</taxon>
    </lineage>
</organism>
<accession>A0AA42BMG1</accession>
<keyword evidence="1" id="KW-0472">Membrane</keyword>
<dbReference type="AlphaFoldDB" id="A0AA42BMG1"/>
<reference evidence="2" key="1">
    <citation type="submission" date="2022-07" db="EMBL/GenBank/DDBJ databases">
        <title>Characterization of the Novel Bacterium Alteromonas immobilis LMIT006 and Alteromonas gregis LMIT007.</title>
        <authorList>
            <person name="Lin X."/>
        </authorList>
    </citation>
    <scope>NUCLEOTIDE SEQUENCE</scope>
    <source>
        <strain evidence="2">LMIT007</strain>
    </source>
</reference>
<dbReference type="RefSeq" id="WP_254102099.1">
    <property type="nucleotide sequence ID" value="NZ_JANATA010000024.1"/>
</dbReference>
<evidence type="ECO:0000256" key="1">
    <source>
        <dbReference type="SAM" id="Phobius"/>
    </source>
</evidence>
<keyword evidence="1" id="KW-1133">Transmembrane helix</keyword>
<keyword evidence="1" id="KW-0812">Transmembrane</keyword>
<dbReference type="EMBL" id="JANATA010000024">
    <property type="protein sequence ID" value="MCP3429579.1"/>
    <property type="molecule type" value="Genomic_DNA"/>
</dbReference>
<gene>
    <name evidence="2" type="ORF">NLF92_11555</name>
</gene>
<evidence type="ECO:0000313" key="3">
    <source>
        <dbReference type="Proteomes" id="UP001165413"/>
    </source>
</evidence>